<dbReference type="InterPro" id="IPR000014">
    <property type="entry name" value="PAS"/>
</dbReference>
<dbReference type="InterPro" id="IPR011006">
    <property type="entry name" value="CheY-like_superfamily"/>
</dbReference>
<evidence type="ECO:0000256" key="1">
    <source>
        <dbReference type="ARBA" id="ARBA00000085"/>
    </source>
</evidence>
<dbReference type="EC" id="2.7.13.3" evidence="2"/>
<accession>A0ABW5VB56</accession>
<dbReference type="Pfam" id="PF02518">
    <property type="entry name" value="HATPase_c"/>
    <property type="match status" value="1"/>
</dbReference>
<dbReference type="Gene3D" id="3.30.565.10">
    <property type="entry name" value="Histidine kinase-like ATPase, C-terminal domain"/>
    <property type="match status" value="1"/>
</dbReference>
<organism evidence="9 10">
    <name type="scientific">Arenibacter antarcticus</name>
    <dbReference type="NCBI Taxonomy" id="2040469"/>
    <lineage>
        <taxon>Bacteria</taxon>
        <taxon>Pseudomonadati</taxon>
        <taxon>Bacteroidota</taxon>
        <taxon>Flavobacteriia</taxon>
        <taxon>Flavobacteriales</taxon>
        <taxon>Flavobacteriaceae</taxon>
        <taxon>Arenibacter</taxon>
    </lineage>
</organism>
<dbReference type="Gene3D" id="3.40.50.2300">
    <property type="match status" value="2"/>
</dbReference>
<evidence type="ECO:0000259" key="6">
    <source>
        <dbReference type="PROSITE" id="PS50109"/>
    </source>
</evidence>
<proteinExistence type="predicted"/>
<evidence type="ECO:0000256" key="5">
    <source>
        <dbReference type="PROSITE-ProRule" id="PRU00169"/>
    </source>
</evidence>
<dbReference type="SMART" id="SM00448">
    <property type="entry name" value="REC"/>
    <property type="match status" value="2"/>
</dbReference>
<feature type="domain" description="Response regulatory" evidence="7">
    <location>
        <begin position="654"/>
        <end position="775"/>
    </location>
</feature>
<dbReference type="InterPro" id="IPR036097">
    <property type="entry name" value="HisK_dim/P_sf"/>
</dbReference>
<dbReference type="Pfam" id="PF08447">
    <property type="entry name" value="PAS_3"/>
    <property type="match status" value="1"/>
</dbReference>
<dbReference type="RefSeq" id="WP_251807050.1">
    <property type="nucleotide sequence ID" value="NZ_CP166679.1"/>
</dbReference>
<dbReference type="CDD" id="cd16922">
    <property type="entry name" value="HATPase_EvgS-ArcB-TorS-like"/>
    <property type="match status" value="1"/>
</dbReference>
<feature type="modified residue" description="4-aspartylphosphate" evidence="5">
    <location>
        <position position="850"/>
    </location>
</feature>
<keyword evidence="3 5" id="KW-0597">Phosphoprotein</keyword>
<reference evidence="10" key="1">
    <citation type="journal article" date="2019" name="Int. J. Syst. Evol. Microbiol.">
        <title>The Global Catalogue of Microorganisms (GCM) 10K type strain sequencing project: providing services to taxonomists for standard genome sequencing and annotation.</title>
        <authorList>
            <consortium name="The Broad Institute Genomics Platform"/>
            <consortium name="The Broad Institute Genome Sequencing Center for Infectious Disease"/>
            <person name="Wu L."/>
            <person name="Ma J."/>
        </authorList>
    </citation>
    <scope>NUCLEOTIDE SEQUENCE [LARGE SCALE GENOMIC DNA]</scope>
    <source>
        <strain evidence="10">KCTC 52924</strain>
    </source>
</reference>
<sequence>MSTDTPNNSPTKNRPISRLNALNERYSDVFDYLIFAVSEMIGAPLCTITFFEGNEVFVVATNDASIEKIWPLTAALKLNIERKDNLLNLSPHPADKFEVKFYKCLPILDVNGLILGSLNIIDDKERDLTEFENNFLEKSIKQICRWVISKEKEYLLAKHDNLFELSNDLIGIVTFEGCFIKLNPSFSKTLGWSNKELLASPFTQFILKDDVKKTVRVMQNLMKGQSVINFTNRYKTKDGGIKWIEWTSTPDMVTKLIFTIGRDVTEFVKKEQLLMKSEAKFRNLFDNVEGILSISDLKGNFIDVNPAGLAAAGYTREEMKQTSLFDIVAPETYNEIKEYIAAVEKYGHASGEMNIIKKSGEKAIWYFMSTLDEDSEGNNRVLTNVIDITERNKLNEELTQAKEEAEEALKIKSQFIAHMSHELRTPLNGIIGFTELALATELDETQKQYLEIINQSGATLYSIINNILDFSKIESNKMKLEIDKVEVEEVISEAFNIVSFGMNKKGLEMLIDIDHNIPQYIWADAMRLKQIFVNLLGNALKFTDKGEIKLYASILEDYGNGRMCLRFGVSDTGIGIHKDKQDEIFNAFWQEDSSITKKFGGTGLGLSITNKLLALGSSKLLLESEQGKGSNFYFDYECKVENEEIGNNLEDIKKVLIVDDNENNRKILRRMLEIKNIEVEEADSGLKALLIMMDHPEFDVIIMDYHMPVMDGIETIRKIKGLSESSQTNEQPFIILYSSSDDNQLQIACDELEIESRLVKPIRMKQMYQMLSGLKNLVAGKIKIPEKEVISAPPSLDLKILVADDNEINMQLTKLFLRKLIPNAIVIEAVDGEEAVEKYIQDKPDIVFMDVQMPKMNGLEATRQIRASEAQIEVPIIALTSGSMPGEKERCIQAGMTDFLSKPLLMQTLSNMLIKWLGVTKTDISN</sequence>
<keyword evidence="4" id="KW-0902">Two-component regulatory system</keyword>
<feature type="domain" description="Response regulatory" evidence="7">
    <location>
        <begin position="799"/>
        <end position="917"/>
    </location>
</feature>
<dbReference type="InterPro" id="IPR013655">
    <property type="entry name" value="PAS_fold_3"/>
</dbReference>
<dbReference type="InterPro" id="IPR003661">
    <property type="entry name" value="HisK_dim/P_dom"/>
</dbReference>
<dbReference type="InterPro" id="IPR036890">
    <property type="entry name" value="HATPase_C_sf"/>
</dbReference>
<dbReference type="SMART" id="SM00387">
    <property type="entry name" value="HATPase_c"/>
    <property type="match status" value="1"/>
</dbReference>
<dbReference type="InterPro" id="IPR004358">
    <property type="entry name" value="Sig_transdc_His_kin-like_C"/>
</dbReference>
<dbReference type="PANTHER" id="PTHR45339">
    <property type="entry name" value="HYBRID SIGNAL TRANSDUCTION HISTIDINE KINASE J"/>
    <property type="match status" value="1"/>
</dbReference>
<protein>
    <recommendedName>
        <fullName evidence="2">histidine kinase</fullName>
        <ecNumber evidence="2">2.7.13.3</ecNumber>
    </recommendedName>
</protein>
<dbReference type="CDD" id="cd00082">
    <property type="entry name" value="HisKA"/>
    <property type="match status" value="1"/>
</dbReference>
<dbReference type="Gene3D" id="1.10.287.130">
    <property type="match status" value="1"/>
</dbReference>
<dbReference type="SMART" id="SM00388">
    <property type="entry name" value="HisKA"/>
    <property type="match status" value="1"/>
</dbReference>
<dbReference type="NCBIfam" id="TIGR00229">
    <property type="entry name" value="sensory_box"/>
    <property type="match status" value="2"/>
</dbReference>
<evidence type="ECO:0000259" key="8">
    <source>
        <dbReference type="PROSITE" id="PS50112"/>
    </source>
</evidence>
<dbReference type="EMBL" id="JBHUOK010000004">
    <property type="protein sequence ID" value="MFD2788551.1"/>
    <property type="molecule type" value="Genomic_DNA"/>
</dbReference>
<dbReference type="InterPro" id="IPR001789">
    <property type="entry name" value="Sig_transdc_resp-reg_receiver"/>
</dbReference>
<gene>
    <name evidence="9" type="ORF">ACFS1K_02110</name>
</gene>
<dbReference type="CDD" id="cd00130">
    <property type="entry name" value="PAS"/>
    <property type="match status" value="2"/>
</dbReference>
<name>A0ABW5VB56_9FLAO</name>
<dbReference type="PROSITE" id="PS50110">
    <property type="entry name" value="RESPONSE_REGULATORY"/>
    <property type="match status" value="2"/>
</dbReference>
<feature type="domain" description="PAS" evidence="8">
    <location>
        <begin position="277"/>
        <end position="347"/>
    </location>
</feature>
<dbReference type="SUPFAM" id="SSF55785">
    <property type="entry name" value="PYP-like sensor domain (PAS domain)"/>
    <property type="match status" value="2"/>
</dbReference>
<dbReference type="SMART" id="SM00091">
    <property type="entry name" value="PAS"/>
    <property type="match status" value="2"/>
</dbReference>
<dbReference type="Pfam" id="PF00072">
    <property type="entry name" value="Response_reg"/>
    <property type="match status" value="2"/>
</dbReference>
<dbReference type="Pfam" id="PF13426">
    <property type="entry name" value="PAS_9"/>
    <property type="match status" value="1"/>
</dbReference>
<feature type="domain" description="Histidine kinase" evidence="6">
    <location>
        <begin position="418"/>
        <end position="640"/>
    </location>
</feature>
<feature type="domain" description="PAS" evidence="8">
    <location>
        <begin position="162"/>
        <end position="225"/>
    </location>
</feature>
<dbReference type="InterPro" id="IPR035965">
    <property type="entry name" value="PAS-like_dom_sf"/>
</dbReference>
<dbReference type="Pfam" id="PF00512">
    <property type="entry name" value="HisKA"/>
    <property type="match status" value="1"/>
</dbReference>
<keyword evidence="10" id="KW-1185">Reference proteome</keyword>
<dbReference type="PANTHER" id="PTHR45339:SF1">
    <property type="entry name" value="HYBRID SIGNAL TRANSDUCTION HISTIDINE KINASE J"/>
    <property type="match status" value="1"/>
</dbReference>
<dbReference type="CDD" id="cd17546">
    <property type="entry name" value="REC_hyHK_CKI1_RcsC-like"/>
    <property type="match status" value="2"/>
</dbReference>
<dbReference type="PRINTS" id="PR00344">
    <property type="entry name" value="BCTRLSENSOR"/>
</dbReference>
<dbReference type="SUPFAM" id="SSF55781">
    <property type="entry name" value="GAF domain-like"/>
    <property type="match status" value="1"/>
</dbReference>
<dbReference type="SUPFAM" id="SSF52172">
    <property type="entry name" value="CheY-like"/>
    <property type="match status" value="2"/>
</dbReference>
<evidence type="ECO:0000256" key="4">
    <source>
        <dbReference type="ARBA" id="ARBA00023012"/>
    </source>
</evidence>
<evidence type="ECO:0000313" key="9">
    <source>
        <dbReference type="EMBL" id="MFD2788551.1"/>
    </source>
</evidence>
<evidence type="ECO:0000313" key="10">
    <source>
        <dbReference type="Proteomes" id="UP001597532"/>
    </source>
</evidence>
<dbReference type="Gene3D" id="3.30.450.20">
    <property type="entry name" value="PAS domain"/>
    <property type="match status" value="2"/>
</dbReference>
<comment type="caution">
    <text evidence="9">The sequence shown here is derived from an EMBL/GenBank/DDBJ whole genome shotgun (WGS) entry which is preliminary data.</text>
</comment>
<dbReference type="PROSITE" id="PS50109">
    <property type="entry name" value="HIS_KIN"/>
    <property type="match status" value="1"/>
</dbReference>
<evidence type="ECO:0000256" key="3">
    <source>
        <dbReference type="ARBA" id="ARBA00022553"/>
    </source>
</evidence>
<dbReference type="InterPro" id="IPR003594">
    <property type="entry name" value="HATPase_dom"/>
</dbReference>
<evidence type="ECO:0000259" key="7">
    <source>
        <dbReference type="PROSITE" id="PS50110"/>
    </source>
</evidence>
<feature type="modified residue" description="4-aspartylphosphate" evidence="5">
    <location>
        <position position="704"/>
    </location>
</feature>
<dbReference type="InterPro" id="IPR005467">
    <property type="entry name" value="His_kinase_dom"/>
</dbReference>
<dbReference type="SUPFAM" id="SSF47384">
    <property type="entry name" value="Homodimeric domain of signal transducing histidine kinase"/>
    <property type="match status" value="1"/>
</dbReference>
<dbReference type="SUPFAM" id="SSF55874">
    <property type="entry name" value="ATPase domain of HSP90 chaperone/DNA topoisomerase II/histidine kinase"/>
    <property type="match status" value="1"/>
</dbReference>
<evidence type="ECO:0000256" key="2">
    <source>
        <dbReference type="ARBA" id="ARBA00012438"/>
    </source>
</evidence>
<dbReference type="Proteomes" id="UP001597532">
    <property type="component" value="Unassembled WGS sequence"/>
</dbReference>
<comment type="catalytic activity">
    <reaction evidence="1">
        <text>ATP + protein L-histidine = ADP + protein N-phospho-L-histidine.</text>
        <dbReference type="EC" id="2.7.13.3"/>
    </reaction>
</comment>
<dbReference type="PROSITE" id="PS50112">
    <property type="entry name" value="PAS"/>
    <property type="match status" value="2"/>
</dbReference>